<dbReference type="Proteomes" id="UP000095401">
    <property type="component" value="Chromosome"/>
</dbReference>
<dbReference type="RefSeq" id="WP_070079028.1">
    <property type="nucleotide sequence ID" value="NZ_CP017415.1"/>
</dbReference>
<dbReference type="AlphaFoldDB" id="A0A1D8IQD2"/>
<proteinExistence type="predicted"/>
<protein>
    <submittedName>
        <fullName evidence="1">Uncharacterized protein</fullName>
    </submittedName>
</protein>
<organism evidence="1 2">
    <name type="scientific">Acidihalobacter yilgarnensis</name>
    <dbReference type="NCBI Taxonomy" id="2819280"/>
    <lineage>
        <taxon>Bacteria</taxon>
        <taxon>Pseudomonadati</taxon>
        <taxon>Pseudomonadota</taxon>
        <taxon>Gammaproteobacteria</taxon>
        <taxon>Chromatiales</taxon>
        <taxon>Ectothiorhodospiraceae</taxon>
        <taxon>Acidihalobacter</taxon>
    </lineage>
</organism>
<evidence type="ECO:0000313" key="1">
    <source>
        <dbReference type="EMBL" id="AOU98669.1"/>
    </source>
</evidence>
<reference evidence="2" key="1">
    <citation type="submission" date="2016-09" db="EMBL/GenBank/DDBJ databases">
        <title>Acidihalobacter prosperus F5.</title>
        <authorList>
            <person name="Khaleque H.N."/>
            <person name="Ramsay J.P."/>
            <person name="Kaksonen A.H."/>
            <person name="Boxall N.J."/>
            <person name="Watkin E.L.J."/>
        </authorList>
    </citation>
    <scope>NUCLEOTIDE SEQUENCE [LARGE SCALE GENOMIC DNA]</scope>
    <source>
        <strain evidence="2">F5</strain>
    </source>
</reference>
<dbReference type="KEGG" id="aprs:BI364_12485"/>
<keyword evidence="2" id="KW-1185">Reference proteome</keyword>
<dbReference type="EMBL" id="CP017415">
    <property type="protein sequence ID" value="AOU98669.1"/>
    <property type="molecule type" value="Genomic_DNA"/>
</dbReference>
<sequence>MNRFAGSRDTRQRADLYAVAQEDAEVRPTRRQPVVRERRRILAKHGAPIALPRQRHSLEG</sequence>
<accession>A0A1D8IQD2</accession>
<evidence type="ECO:0000313" key="2">
    <source>
        <dbReference type="Proteomes" id="UP000095401"/>
    </source>
</evidence>
<gene>
    <name evidence="1" type="ORF">BI364_12485</name>
</gene>
<name>A0A1D8IQD2_9GAMM</name>